<dbReference type="EMBL" id="JTHE03000009">
    <property type="protein sequence ID" value="MCM1981497.1"/>
    <property type="molecule type" value="Genomic_DNA"/>
</dbReference>
<dbReference type="GO" id="GO:0003677">
    <property type="term" value="F:DNA binding"/>
    <property type="evidence" value="ECO:0007669"/>
    <property type="project" value="UniProtKB-KW"/>
</dbReference>
<keyword evidence="6" id="KW-1185">Reference proteome</keyword>
<evidence type="ECO:0000256" key="2">
    <source>
        <dbReference type="ARBA" id="ARBA00023125"/>
    </source>
</evidence>
<keyword evidence="2" id="KW-0238">DNA-binding</keyword>
<protein>
    <submittedName>
        <fullName evidence="5">GntR family transcriptional regulator</fullName>
    </submittedName>
</protein>
<dbReference type="PRINTS" id="PR00035">
    <property type="entry name" value="HTHGNTR"/>
</dbReference>
<dbReference type="Pfam" id="PF00392">
    <property type="entry name" value="GntR"/>
    <property type="match status" value="1"/>
</dbReference>
<dbReference type="PANTHER" id="PTHR38445">
    <property type="entry name" value="HTH-TYPE TRANSCRIPTIONAL REPRESSOR YTRA"/>
    <property type="match status" value="1"/>
</dbReference>
<evidence type="ECO:0000256" key="1">
    <source>
        <dbReference type="ARBA" id="ARBA00023015"/>
    </source>
</evidence>
<proteinExistence type="predicted"/>
<keyword evidence="3" id="KW-0804">Transcription</keyword>
<dbReference type="SUPFAM" id="SSF46785">
    <property type="entry name" value="Winged helix' DNA-binding domain"/>
    <property type="match status" value="1"/>
</dbReference>
<keyword evidence="1" id="KW-0805">Transcription regulation</keyword>
<dbReference type="InterPro" id="IPR000524">
    <property type="entry name" value="Tscrpt_reg_HTH_GntR"/>
</dbReference>
<evidence type="ECO:0000313" key="5">
    <source>
        <dbReference type="EMBL" id="MCM1981497.1"/>
    </source>
</evidence>
<dbReference type="AlphaFoldDB" id="A0ABD4SYE0"/>
<comment type="caution">
    <text evidence="5">The sequence shown here is derived from an EMBL/GenBank/DDBJ whole genome shotgun (WGS) entry which is preliminary data.</text>
</comment>
<dbReference type="PANTHER" id="PTHR38445:SF9">
    <property type="entry name" value="HTH-TYPE TRANSCRIPTIONAL REPRESSOR YTRA"/>
    <property type="match status" value="1"/>
</dbReference>
<name>A0ABD4SYE0_9CYAN</name>
<dbReference type="CDD" id="cd07377">
    <property type="entry name" value="WHTH_GntR"/>
    <property type="match status" value="1"/>
</dbReference>
<evidence type="ECO:0000259" key="4">
    <source>
        <dbReference type="PROSITE" id="PS50949"/>
    </source>
</evidence>
<dbReference type="Gene3D" id="1.10.10.10">
    <property type="entry name" value="Winged helix-like DNA-binding domain superfamily/Winged helix DNA-binding domain"/>
    <property type="match status" value="1"/>
</dbReference>
<evidence type="ECO:0000256" key="3">
    <source>
        <dbReference type="ARBA" id="ARBA00023163"/>
    </source>
</evidence>
<feature type="domain" description="HTH gntR-type" evidence="4">
    <location>
        <begin position="12"/>
        <end position="80"/>
    </location>
</feature>
<evidence type="ECO:0000313" key="6">
    <source>
        <dbReference type="Proteomes" id="UP000031561"/>
    </source>
</evidence>
<accession>A0ABD4SYE0</accession>
<dbReference type="InterPro" id="IPR036388">
    <property type="entry name" value="WH-like_DNA-bd_sf"/>
</dbReference>
<gene>
    <name evidence="5" type="ORF">QQ91_0001460</name>
</gene>
<dbReference type="Proteomes" id="UP000031561">
    <property type="component" value="Unassembled WGS sequence"/>
</dbReference>
<dbReference type="PROSITE" id="PS50949">
    <property type="entry name" value="HTH_GNTR"/>
    <property type="match status" value="1"/>
</dbReference>
<sequence>MVQFHIQPDSEIPASTQLFSQICFAIASRQFPPGFRLPSTRQLAMQTGLHRNTISKVYERLEESGFVQAQVGSGIYVRALGQEPAHPEAGTHHLTPHELIEQMIDGFLQRNFSLLDVKELFLKILDERFQASAEVLVTVPKRDWGAGEIIVQELQQALGIPLRLALLEDLPQILSDLKAATLVTVRYFAKETDAAIQSMDAQRPTKPTFRIIPIDIYNYSQELSLIKQLDSGARLGLVSLSSGTLGIAEVMISSLRGDEIFVMSAPCHDQQKLKAVIRQSQLIISDQASCKTLRQTIAALSADLIRIPKVICCENYIDPDSIRLLRLELGLETGEDTSPDSPEPSTLQS</sequence>
<dbReference type="SMART" id="SM00345">
    <property type="entry name" value="HTH_GNTR"/>
    <property type="match status" value="1"/>
</dbReference>
<organism evidence="5 6">
    <name type="scientific">Lyngbya confervoides BDU141951</name>
    <dbReference type="NCBI Taxonomy" id="1574623"/>
    <lineage>
        <taxon>Bacteria</taxon>
        <taxon>Bacillati</taxon>
        <taxon>Cyanobacteriota</taxon>
        <taxon>Cyanophyceae</taxon>
        <taxon>Oscillatoriophycideae</taxon>
        <taxon>Oscillatoriales</taxon>
        <taxon>Microcoleaceae</taxon>
        <taxon>Lyngbya</taxon>
    </lineage>
</organism>
<dbReference type="InterPro" id="IPR036390">
    <property type="entry name" value="WH_DNA-bd_sf"/>
</dbReference>
<reference evidence="5 6" key="1">
    <citation type="journal article" date="2015" name="Genome Announc.">
        <title>Draft Genome Sequence of Filamentous Marine Cyanobacterium Lyngbya confervoides Strain BDU141951.</title>
        <authorList>
            <person name="Chandrababunaidu M.M."/>
            <person name="Sen D."/>
            <person name="Tripathy S."/>
        </authorList>
    </citation>
    <scope>NUCLEOTIDE SEQUENCE [LARGE SCALE GENOMIC DNA]</scope>
    <source>
        <strain evidence="5 6">BDU141951</strain>
    </source>
</reference>